<comment type="caution">
    <text evidence="1">The sequence shown here is derived from an EMBL/GenBank/DDBJ whole genome shotgun (WGS) entry which is preliminary data.</text>
</comment>
<sequence length="263" mass="28251">MKRRQLLIAAFGLPALSLAARAETGRHYTVRLISGETQNGIWRAGLDITLEQGWKTYWRMPGDAGVPPQFDWAGSKNVKSVSILWPAPKRYSDDGGETVGYKERVVFPLDVTPEQAGRPMDLALEAFFGVCDVVCIPAKFDADLLQKDASPADASLIAAFAARVPQKADAGARFRVARATIGEAGGKPALAVSLAGEGFDGDLDIFVEGNDFAYFRAPRRTADKAVVQLPVDGLKDPASLKGKPLTLTMVAGDIHLEQVVVVD</sequence>
<reference evidence="1" key="1">
    <citation type="submission" date="2021-01" db="EMBL/GenBank/DDBJ databases">
        <authorList>
            <person name="Sun Q."/>
        </authorList>
    </citation>
    <scope>NUCLEOTIDE SEQUENCE</scope>
    <source>
        <strain evidence="1">YIM B02566</strain>
    </source>
</reference>
<organism evidence="1 2">
    <name type="scientific">Taklimakanibacter albus</name>
    <dbReference type="NCBI Taxonomy" id="2800327"/>
    <lineage>
        <taxon>Bacteria</taxon>
        <taxon>Pseudomonadati</taxon>
        <taxon>Pseudomonadota</taxon>
        <taxon>Alphaproteobacteria</taxon>
        <taxon>Hyphomicrobiales</taxon>
        <taxon>Aestuariivirgaceae</taxon>
        <taxon>Taklimakanibacter</taxon>
    </lineage>
</organism>
<protein>
    <submittedName>
        <fullName evidence="1">Uncharacterized protein</fullName>
    </submittedName>
</protein>
<proteinExistence type="predicted"/>
<evidence type="ECO:0000313" key="1">
    <source>
        <dbReference type="EMBL" id="MBK1870458.1"/>
    </source>
</evidence>
<dbReference type="Proteomes" id="UP000616151">
    <property type="component" value="Unassembled WGS sequence"/>
</dbReference>
<name>A0ACC5RDI3_9HYPH</name>
<evidence type="ECO:0000313" key="2">
    <source>
        <dbReference type="Proteomes" id="UP000616151"/>
    </source>
</evidence>
<keyword evidence="2" id="KW-1185">Reference proteome</keyword>
<gene>
    <name evidence="1" type="ORF">JHL16_29100</name>
</gene>
<accession>A0ACC5RDI3</accession>
<dbReference type="EMBL" id="JAENHL010000008">
    <property type="protein sequence ID" value="MBK1870458.1"/>
    <property type="molecule type" value="Genomic_DNA"/>
</dbReference>